<keyword evidence="1" id="KW-0614">Plasmid</keyword>
<dbReference type="Proteomes" id="UP000011543">
    <property type="component" value="Unassembled WGS sequence"/>
</dbReference>
<dbReference type="Proteomes" id="UP000001879">
    <property type="component" value="Plasmid pNMAG03"/>
</dbReference>
<name>D3T2B6_NATMM</name>
<protein>
    <submittedName>
        <fullName evidence="1">Virus protein phiCh1-VP65</fullName>
    </submittedName>
</protein>
<evidence type="ECO:0000313" key="2">
    <source>
        <dbReference type="EMBL" id="ELY22972.1"/>
    </source>
</evidence>
<evidence type="ECO:0000313" key="3">
    <source>
        <dbReference type="Proteomes" id="UP000001879"/>
    </source>
</evidence>
<accession>D3T2B6</accession>
<reference evidence="2 4" key="3">
    <citation type="journal article" date="2014" name="PLoS Genet.">
        <title>Phylogenetically driven sequencing of extremely halophilic archaea reveals strategies for static and dynamic osmo-response.</title>
        <authorList>
            <person name="Becker E.A."/>
            <person name="Seitzer P.M."/>
            <person name="Tritt A."/>
            <person name="Larsen D."/>
            <person name="Krusor M."/>
            <person name="Yao A.I."/>
            <person name="Wu D."/>
            <person name="Madern D."/>
            <person name="Eisen J.A."/>
            <person name="Darling A.E."/>
            <person name="Facciotti M.T."/>
        </authorList>
    </citation>
    <scope>NUCLEOTIDE SEQUENCE [LARGE SCALE GENOMIC DNA]</scope>
    <source>
        <strain evidence="4">ATCC 43099 / DSM 3394 / CCM 3739 / CIP 104546 / IAM 13178 / JCM 8861 / NBRC 102185 / NCIMB 2190 / MS3</strain>
        <strain evidence="2">MS-3</strain>
    </source>
</reference>
<dbReference type="PATRIC" id="fig|547559.17.peg.4131"/>
<sequence length="75" mass="8404">MSSEDSTELHHAKQLVAVADVNDQNPFDVLVEAMHEHRGNYSDVHEAMEETYDSVDELAFNESKRLTADGTVVVE</sequence>
<geneLocation type="plasmid" evidence="1 3">
    <name>pNMAG03</name>
</geneLocation>
<dbReference type="AlphaFoldDB" id="D3T2B6"/>
<reference evidence="1" key="4">
    <citation type="submission" date="2016-09" db="EMBL/GenBank/DDBJ databases">
        <authorList>
            <person name="Pfeiffer F."/>
        </authorList>
    </citation>
    <scope>NUCLEOTIDE SEQUENCE</scope>
    <source>
        <strain evidence="1">ATCC 43099</strain>
        <plasmid evidence="1">pNMAG03</plasmid>
    </source>
</reference>
<reference evidence="1 3" key="2">
    <citation type="journal article" date="2012" name="BMC Genomics">
        <title>A comparative genomics perspective on the genetic content of the alkaliphilic haloarchaeon Natrialba magadii ATCC 43099T.</title>
        <authorList>
            <person name="Siddaramappa S."/>
            <person name="Challacombe J.F."/>
            <person name="Decastro R.E."/>
            <person name="Pfeiffer F."/>
            <person name="Sastre D.E."/>
            <person name="Gimenez M.I."/>
            <person name="Paggi R.A."/>
            <person name="Detter J.C."/>
            <person name="Davenport K.W."/>
            <person name="Goodwin L.A."/>
            <person name="Kyrpides N."/>
            <person name="Tapia R."/>
            <person name="Pitluck S."/>
            <person name="Lucas S."/>
            <person name="Woyke T."/>
            <person name="Maupin-Furlow J.A."/>
        </authorList>
    </citation>
    <scope>NUCLEOTIDE SEQUENCE [LARGE SCALE GENOMIC DNA]</scope>
    <source>
        <strain evidence="1">ATCC 43099</strain>
        <strain evidence="3">ATCC 43099 / DSM 3394 / CCM 3739 / CIP 104546 / IAM 13178 / JCM 8861 / NBRC 102185 / NCIMB 2190 / MS3</strain>
    </source>
</reference>
<proteinExistence type="predicted"/>
<dbReference type="RefSeq" id="WP_004268178.1">
    <property type="nucleotide sequence ID" value="NC_013925.1"/>
</dbReference>
<evidence type="ECO:0000313" key="1">
    <source>
        <dbReference type="EMBL" id="ADD07725.1"/>
    </source>
</evidence>
<evidence type="ECO:0000313" key="4">
    <source>
        <dbReference type="Proteomes" id="UP000011543"/>
    </source>
</evidence>
<dbReference type="GeneID" id="8826845"/>
<reference evidence="3" key="1">
    <citation type="submission" date="2010-02" db="EMBL/GenBank/DDBJ databases">
        <title>Complete sequence of plasmid 3 of Natrialba magadii ATCC 43099.</title>
        <authorList>
            <consortium name="US DOE Joint Genome Institute"/>
            <person name="Lucas S."/>
            <person name="Copeland A."/>
            <person name="Lapidus A."/>
            <person name="Cheng J.-F."/>
            <person name="Bruce D."/>
            <person name="Goodwin L."/>
            <person name="Pitluck S."/>
            <person name="Davenport K."/>
            <person name="Saunders E."/>
            <person name="Detter J.C."/>
            <person name="Han C."/>
            <person name="Tapia R."/>
            <person name="Land M."/>
            <person name="Hauser L."/>
            <person name="Kyrpides N."/>
            <person name="Mikhailova N."/>
            <person name="De Castro R.E."/>
            <person name="Maupin-Furlow J.A."/>
            <person name="Woyke T."/>
        </authorList>
    </citation>
    <scope>NUCLEOTIDE SEQUENCE [LARGE SCALE GENOMIC DNA]</scope>
    <source>
        <strain evidence="3">ATCC 43099 / DSM 3394 / CCM 3739 / CIP 104546 / IAM 13178 / JCM 8861 / NBRC 102185 / NCIMB 2190 / MS3</strain>
        <plasmid evidence="3">pNMAG03</plasmid>
    </source>
</reference>
<dbReference type="EMBL" id="CP001935">
    <property type="protein sequence ID" value="ADD07725.1"/>
    <property type="molecule type" value="Genomic_DNA"/>
</dbReference>
<dbReference type="KEGG" id="nmg:Nmag_4217"/>
<dbReference type="HOGENOM" id="CLU_2662469_0_0_2"/>
<gene>
    <name evidence="1" type="ordered locus">Nmag_4217</name>
    <name evidence="2" type="ORF">C500_20950</name>
</gene>
<dbReference type="EMBL" id="AOHS01000065">
    <property type="protein sequence ID" value="ELY22972.1"/>
    <property type="molecule type" value="Genomic_DNA"/>
</dbReference>
<organism evidence="1 3">
    <name type="scientific">Natrialba magadii (strain ATCC 43099 / DSM 3394 / CCM 3739 / CIP 104546 / IAM 13178 / JCM 8861 / NBRC 102185 / NCIMB 2190 / MS3)</name>
    <name type="common">Natronobacterium magadii</name>
    <dbReference type="NCBI Taxonomy" id="547559"/>
    <lineage>
        <taxon>Archaea</taxon>
        <taxon>Methanobacteriati</taxon>
        <taxon>Methanobacteriota</taxon>
        <taxon>Stenosarchaea group</taxon>
        <taxon>Halobacteria</taxon>
        <taxon>Halobacteriales</taxon>
        <taxon>Natrialbaceae</taxon>
        <taxon>Natrialba</taxon>
    </lineage>
</organism>
<keyword evidence="3" id="KW-1185">Reference proteome</keyword>